<feature type="compositionally biased region" description="Basic residues" evidence="1">
    <location>
        <begin position="177"/>
        <end position="198"/>
    </location>
</feature>
<sequence>MKSLLFVVLLLLVALVRAQPEDIDSGINKINRDFDEFEDADAQISAEHLEGPADNDDDDDEDDDENDDDDDENDEDETRPTTGYWPTKRRWLGKKCMLKAKKCFVNATDCEEYLACYENKTTCMEAEKKKQNPSITKTPSKMICKTMFNKCMERAGNDCFKKFMCYRRKGFCYRKRKQGHRKPSRHHHRRPHGRHRRPTMNPEMFKCKMQWKGCFKNANSCSERLQCIYDFHDCMNRSRPTGPPPTMNPDEDEENMNEYSRRWNLKLMAKCKKELKECTENASSCPLKLRCFWRMKMCFKSHHKRPHGYKNKMKMSITKIKNPYYKKFGGQQNRGKDSR</sequence>
<dbReference type="GeneID" id="116286889"/>
<keyword evidence="3" id="KW-1185">Reference proteome</keyword>
<feature type="signal peptide" evidence="2">
    <location>
        <begin position="1"/>
        <end position="18"/>
    </location>
</feature>
<evidence type="ECO:0000256" key="2">
    <source>
        <dbReference type="SAM" id="SignalP"/>
    </source>
</evidence>
<reference evidence="4" key="1">
    <citation type="submission" date="2025-08" db="UniProtKB">
        <authorList>
            <consortium name="RefSeq"/>
        </authorList>
    </citation>
    <scope>IDENTIFICATION</scope>
    <source>
        <tissue evidence="4">Tentacle</tissue>
    </source>
</reference>
<feature type="chain" id="PRO_5028085532" evidence="2">
    <location>
        <begin position="19"/>
        <end position="339"/>
    </location>
</feature>
<organism evidence="3 4">
    <name type="scientific">Actinia tenebrosa</name>
    <name type="common">Australian red waratah sea anemone</name>
    <dbReference type="NCBI Taxonomy" id="6105"/>
    <lineage>
        <taxon>Eukaryota</taxon>
        <taxon>Metazoa</taxon>
        <taxon>Cnidaria</taxon>
        <taxon>Anthozoa</taxon>
        <taxon>Hexacorallia</taxon>
        <taxon>Actiniaria</taxon>
        <taxon>Actiniidae</taxon>
        <taxon>Actinia</taxon>
    </lineage>
</organism>
<feature type="region of interest" description="Disordered" evidence="1">
    <location>
        <begin position="177"/>
        <end position="199"/>
    </location>
</feature>
<feature type="compositionally biased region" description="Acidic residues" evidence="1">
    <location>
        <begin position="53"/>
        <end position="77"/>
    </location>
</feature>
<protein>
    <submittedName>
        <fullName evidence="4">Uncharacterized protein LOC116286889</fullName>
    </submittedName>
</protein>
<evidence type="ECO:0000256" key="1">
    <source>
        <dbReference type="SAM" id="MobiDB-lite"/>
    </source>
</evidence>
<dbReference type="KEGG" id="aten:116286889"/>
<accession>A0A6P8H1S1</accession>
<evidence type="ECO:0000313" key="4">
    <source>
        <dbReference type="RefSeq" id="XP_031549341.1"/>
    </source>
</evidence>
<feature type="region of interest" description="Disordered" evidence="1">
    <location>
        <begin position="41"/>
        <end position="84"/>
    </location>
</feature>
<dbReference type="InParanoid" id="A0A6P8H1S1"/>
<evidence type="ECO:0000313" key="3">
    <source>
        <dbReference type="Proteomes" id="UP000515163"/>
    </source>
</evidence>
<dbReference type="AlphaFoldDB" id="A0A6P8H1S1"/>
<name>A0A6P8H1S1_ACTTE</name>
<dbReference type="RefSeq" id="XP_031549341.1">
    <property type="nucleotide sequence ID" value="XM_031693481.1"/>
</dbReference>
<proteinExistence type="predicted"/>
<keyword evidence="2" id="KW-0732">Signal</keyword>
<gene>
    <name evidence="4" type="primary">LOC116286889</name>
</gene>
<dbReference type="Proteomes" id="UP000515163">
    <property type="component" value="Unplaced"/>
</dbReference>